<sequence length="86" mass="9311">ARLRAVVWPPGLQLLLRSPAGAARKRSDLRAGLAETPTRAGSSQTAAFASRREVRPVPPRDRGLEVWARRSGGRRDRAAGTESLLV</sequence>
<reference evidence="2 3" key="1">
    <citation type="submission" date="2023-05" db="EMBL/GenBank/DDBJ databases">
        <title>B98-5 Cell Line De Novo Hybrid Assembly: An Optical Mapping Approach.</title>
        <authorList>
            <person name="Kananen K."/>
            <person name="Auerbach J.A."/>
            <person name="Kautto E."/>
            <person name="Blachly J.S."/>
        </authorList>
    </citation>
    <scope>NUCLEOTIDE SEQUENCE [LARGE SCALE GENOMIC DNA]</scope>
    <source>
        <strain evidence="2">B95-8</strain>
        <tissue evidence="2">Cell line</tissue>
    </source>
</reference>
<accession>A0ABQ9UDS3</accession>
<dbReference type="EMBL" id="JASSZA010000014">
    <property type="protein sequence ID" value="KAK2094748.1"/>
    <property type="molecule type" value="Genomic_DNA"/>
</dbReference>
<feature type="non-terminal residue" evidence="2">
    <location>
        <position position="1"/>
    </location>
</feature>
<evidence type="ECO:0000313" key="2">
    <source>
        <dbReference type="EMBL" id="KAK2094748.1"/>
    </source>
</evidence>
<proteinExistence type="predicted"/>
<feature type="non-terminal residue" evidence="2">
    <location>
        <position position="86"/>
    </location>
</feature>
<evidence type="ECO:0000256" key="1">
    <source>
        <dbReference type="SAM" id="MobiDB-lite"/>
    </source>
</evidence>
<evidence type="ECO:0000313" key="3">
    <source>
        <dbReference type="Proteomes" id="UP001266305"/>
    </source>
</evidence>
<feature type="compositionally biased region" description="Basic and acidic residues" evidence="1">
    <location>
        <begin position="50"/>
        <end position="79"/>
    </location>
</feature>
<protein>
    <submittedName>
        <fullName evidence="2">Uncharacterized protein</fullName>
    </submittedName>
</protein>
<dbReference type="Proteomes" id="UP001266305">
    <property type="component" value="Unassembled WGS sequence"/>
</dbReference>
<comment type="caution">
    <text evidence="2">The sequence shown here is derived from an EMBL/GenBank/DDBJ whole genome shotgun (WGS) entry which is preliminary data.</text>
</comment>
<organism evidence="2 3">
    <name type="scientific">Saguinus oedipus</name>
    <name type="common">Cotton-top tamarin</name>
    <name type="synonym">Oedipomidas oedipus</name>
    <dbReference type="NCBI Taxonomy" id="9490"/>
    <lineage>
        <taxon>Eukaryota</taxon>
        <taxon>Metazoa</taxon>
        <taxon>Chordata</taxon>
        <taxon>Craniata</taxon>
        <taxon>Vertebrata</taxon>
        <taxon>Euteleostomi</taxon>
        <taxon>Mammalia</taxon>
        <taxon>Eutheria</taxon>
        <taxon>Euarchontoglires</taxon>
        <taxon>Primates</taxon>
        <taxon>Haplorrhini</taxon>
        <taxon>Platyrrhini</taxon>
        <taxon>Cebidae</taxon>
        <taxon>Callitrichinae</taxon>
        <taxon>Saguinus</taxon>
    </lineage>
</organism>
<feature type="region of interest" description="Disordered" evidence="1">
    <location>
        <begin position="27"/>
        <end position="86"/>
    </location>
</feature>
<gene>
    <name evidence="2" type="ORF">P7K49_028486</name>
</gene>
<name>A0ABQ9UDS3_SAGOE</name>
<keyword evidence="3" id="KW-1185">Reference proteome</keyword>